<dbReference type="AlphaFoldDB" id="A0A0D0CKT8"/>
<protein>
    <recommendedName>
        <fullName evidence="1">Tyrosinase copper-binding domain-containing protein</fullName>
    </recommendedName>
</protein>
<dbReference type="Proteomes" id="UP000053593">
    <property type="component" value="Unassembled WGS sequence"/>
</dbReference>
<name>A0A0D0CKT8_9AGAR</name>
<dbReference type="HOGENOM" id="CLU_1768296_0_0_1"/>
<accession>A0A0D0CKT8</accession>
<dbReference type="Gene3D" id="1.10.1280.10">
    <property type="entry name" value="Di-copper center containing domain from catechol oxidase"/>
    <property type="match status" value="2"/>
</dbReference>
<evidence type="ECO:0000313" key="2">
    <source>
        <dbReference type="EMBL" id="KIK55773.1"/>
    </source>
</evidence>
<feature type="domain" description="Tyrosinase copper-binding" evidence="1">
    <location>
        <begin position="91"/>
        <end position="108"/>
    </location>
</feature>
<evidence type="ECO:0000313" key="3">
    <source>
        <dbReference type="Proteomes" id="UP000053593"/>
    </source>
</evidence>
<sequence length="147" mass="16396">MSDIPYFIHGIQGGIHGRPYERWSGDPTGILDQIASSMELISLSGRLLQPWVLEITLLEAILFPIWHRPYVLALEQSIGEAAIVIASYCNHGSILFPIWHRPYVLALEQSIGEAAIVIASKLTEGLSDDVKKIWNAAAQQLRFPLHN</sequence>
<dbReference type="OrthoDB" id="6132182at2759"/>
<dbReference type="GO" id="GO:0016491">
    <property type="term" value="F:oxidoreductase activity"/>
    <property type="evidence" value="ECO:0007669"/>
    <property type="project" value="InterPro"/>
</dbReference>
<dbReference type="InterPro" id="IPR008922">
    <property type="entry name" value="Di-copper_centre_dom_sf"/>
</dbReference>
<proteinExistence type="predicted"/>
<evidence type="ECO:0000259" key="1">
    <source>
        <dbReference type="PROSITE" id="PS00497"/>
    </source>
</evidence>
<dbReference type="SUPFAM" id="SSF48056">
    <property type="entry name" value="Di-copper centre-containing domain"/>
    <property type="match status" value="1"/>
</dbReference>
<dbReference type="Pfam" id="PF00264">
    <property type="entry name" value="Tyrosinase"/>
    <property type="match status" value="1"/>
</dbReference>
<dbReference type="PROSITE" id="PS00497">
    <property type="entry name" value="TYROSINASE_1"/>
    <property type="match status" value="1"/>
</dbReference>
<organism evidence="2 3">
    <name type="scientific">Collybiopsis luxurians FD-317 M1</name>
    <dbReference type="NCBI Taxonomy" id="944289"/>
    <lineage>
        <taxon>Eukaryota</taxon>
        <taxon>Fungi</taxon>
        <taxon>Dikarya</taxon>
        <taxon>Basidiomycota</taxon>
        <taxon>Agaricomycotina</taxon>
        <taxon>Agaricomycetes</taxon>
        <taxon>Agaricomycetidae</taxon>
        <taxon>Agaricales</taxon>
        <taxon>Marasmiineae</taxon>
        <taxon>Omphalotaceae</taxon>
        <taxon>Collybiopsis</taxon>
        <taxon>Collybiopsis luxurians</taxon>
    </lineage>
</organism>
<dbReference type="EMBL" id="KN834803">
    <property type="protein sequence ID" value="KIK55773.1"/>
    <property type="molecule type" value="Genomic_DNA"/>
</dbReference>
<keyword evidence="3" id="KW-1185">Reference proteome</keyword>
<gene>
    <name evidence="2" type="ORF">GYMLUDRAFT_62343</name>
</gene>
<dbReference type="InterPro" id="IPR002227">
    <property type="entry name" value="Tyrosinase_Cu-bd"/>
</dbReference>
<reference evidence="2 3" key="1">
    <citation type="submission" date="2014-04" db="EMBL/GenBank/DDBJ databases">
        <title>Evolutionary Origins and Diversification of the Mycorrhizal Mutualists.</title>
        <authorList>
            <consortium name="DOE Joint Genome Institute"/>
            <consortium name="Mycorrhizal Genomics Consortium"/>
            <person name="Kohler A."/>
            <person name="Kuo A."/>
            <person name="Nagy L.G."/>
            <person name="Floudas D."/>
            <person name="Copeland A."/>
            <person name="Barry K.W."/>
            <person name="Cichocki N."/>
            <person name="Veneault-Fourrey C."/>
            <person name="LaButti K."/>
            <person name="Lindquist E.A."/>
            <person name="Lipzen A."/>
            <person name="Lundell T."/>
            <person name="Morin E."/>
            <person name="Murat C."/>
            <person name="Riley R."/>
            <person name="Ohm R."/>
            <person name="Sun H."/>
            <person name="Tunlid A."/>
            <person name="Henrissat B."/>
            <person name="Grigoriev I.V."/>
            <person name="Hibbett D.S."/>
            <person name="Martin F."/>
        </authorList>
    </citation>
    <scope>NUCLEOTIDE SEQUENCE [LARGE SCALE GENOMIC DNA]</scope>
    <source>
        <strain evidence="2 3">FD-317 M1</strain>
    </source>
</reference>